<gene>
    <name evidence="1" type="ORF">F751_4089</name>
</gene>
<dbReference type="GeneID" id="23615480"/>
<dbReference type="Proteomes" id="UP000028924">
    <property type="component" value="Unassembled WGS sequence"/>
</dbReference>
<reference evidence="1 2" key="1">
    <citation type="journal article" date="2014" name="BMC Genomics">
        <title>Oil accumulation mechanisms of the oleaginous microalga Chlorella protothecoides revealed through its genome, transcriptomes, and proteomes.</title>
        <authorList>
            <person name="Gao C."/>
            <person name="Wang Y."/>
            <person name="Shen Y."/>
            <person name="Yan D."/>
            <person name="He X."/>
            <person name="Dai J."/>
            <person name="Wu Q."/>
        </authorList>
    </citation>
    <scope>NUCLEOTIDE SEQUENCE [LARGE SCALE GENOMIC DNA]</scope>
    <source>
        <strain evidence="1 2">0710</strain>
    </source>
</reference>
<name>A0A087ST71_AUXPR</name>
<protein>
    <submittedName>
        <fullName evidence="1">Uncharacterized protein</fullName>
    </submittedName>
</protein>
<organism evidence="1 2">
    <name type="scientific">Auxenochlorella protothecoides</name>
    <name type="common">Green microalga</name>
    <name type="synonym">Chlorella protothecoides</name>
    <dbReference type="NCBI Taxonomy" id="3075"/>
    <lineage>
        <taxon>Eukaryota</taxon>
        <taxon>Viridiplantae</taxon>
        <taxon>Chlorophyta</taxon>
        <taxon>core chlorophytes</taxon>
        <taxon>Trebouxiophyceae</taxon>
        <taxon>Chlorellales</taxon>
        <taxon>Chlorellaceae</taxon>
        <taxon>Auxenochlorella</taxon>
    </lineage>
</organism>
<sequence length="120" mass="12797">MARDSWQTVVRWSNSVSSWDKTDGCCFTQSIRWLAKCTCVSHCAAHSPWTCTCMECIPGTTDPLPRPKKGSDHHARCGIHVIQAVSCSAPPSAGAGTTSTACGCGPGTVTARRAKVRYPV</sequence>
<proteinExistence type="predicted"/>
<keyword evidence="2" id="KW-1185">Reference proteome</keyword>
<dbReference type="RefSeq" id="XP_011401974.1">
    <property type="nucleotide sequence ID" value="XM_011403672.1"/>
</dbReference>
<dbReference type="EMBL" id="KL662184">
    <property type="protein sequence ID" value="KFM28925.1"/>
    <property type="molecule type" value="Genomic_DNA"/>
</dbReference>
<evidence type="ECO:0000313" key="1">
    <source>
        <dbReference type="EMBL" id="KFM28925.1"/>
    </source>
</evidence>
<dbReference type="KEGG" id="apro:F751_4089"/>
<evidence type="ECO:0000313" key="2">
    <source>
        <dbReference type="Proteomes" id="UP000028924"/>
    </source>
</evidence>
<accession>A0A087ST71</accession>
<dbReference type="AlphaFoldDB" id="A0A087ST71"/>